<comment type="caution">
    <text evidence="1">The sequence shown here is derived from an EMBL/GenBank/DDBJ whole genome shotgun (WGS) entry which is preliminary data.</text>
</comment>
<sequence>MSTPIDNPAVSGNWTYSRQFAWIYDAHSCGRIPSDFNETYVCVGTAEAQLPSPYGVQVSTYGALDVFAPCCNVTDQSKVYRGECDLIWCYTSDEQQALNWPTCINNQLKAYAQEVNKTDMTEAAQLALPNSTFGKCEVIDYDRLKGGLKKDAATSTTGGVWRPFLGSLFVLAALQIL</sequence>
<proteinExistence type="predicted"/>
<dbReference type="EMBL" id="QVQW01000010">
    <property type="protein sequence ID" value="RKU47253.1"/>
    <property type="molecule type" value="Genomic_DNA"/>
</dbReference>
<protein>
    <submittedName>
        <fullName evidence="1">Uncharacterized protein</fullName>
    </submittedName>
</protein>
<dbReference type="Proteomes" id="UP000275385">
    <property type="component" value="Unassembled WGS sequence"/>
</dbReference>
<dbReference type="AlphaFoldDB" id="A0A420YHB6"/>
<evidence type="ECO:0000313" key="2">
    <source>
        <dbReference type="Proteomes" id="UP000275385"/>
    </source>
</evidence>
<reference evidence="1 2" key="1">
    <citation type="submission" date="2018-08" db="EMBL/GenBank/DDBJ databases">
        <title>Draft genome of the lignicolous fungus Coniochaeta pulveracea.</title>
        <authorList>
            <person name="Borstlap C.J."/>
            <person name="De Witt R.N."/>
            <person name="Botha A."/>
            <person name="Volschenk H."/>
        </authorList>
    </citation>
    <scope>NUCLEOTIDE SEQUENCE [LARGE SCALE GENOMIC DNA]</scope>
    <source>
        <strain evidence="1 2">CAB683</strain>
    </source>
</reference>
<gene>
    <name evidence="1" type="ORF">DL546_008865</name>
</gene>
<name>A0A420YHB6_9PEZI</name>
<organism evidence="1 2">
    <name type="scientific">Coniochaeta pulveracea</name>
    <dbReference type="NCBI Taxonomy" id="177199"/>
    <lineage>
        <taxon>Eukaryota</taxon>
        <taxon>Fungi</taxon>
        <taxon>Dikarya</taxon>
        <taxon>Ascomycota</taxon>
        <taxon>Pezizomycotina</taxon>
        <taxon>Sordariomycetes</taxon>
        <taxon>Sordariomycetidae</taxon>
        <taxon>Coniochaetales</taxon>
        <taxon>Coniochaetaceae</taxon>
        <taxon>Coniochaeta</taxon>
    </lineage>
</organism>
<accession>A0A420YHB6</accession>
<keyword evidence="2" id="KW-1185">Reference proteome</keyword>
<dbReference type="OrthoDB" id="4623696at2759"/>
<evidence type="ECO:0000313" key="1">
    <source>
        <dbReference type="EMBL" id="RKU47253.1"/>
    </source>
</evidence>